<dbReference type="Pfam" id="PF23726">
    <property type="entry name" value="Beta-prop_RSE1_2nd"/>
    <property type="match status" value="2"/>
</dbReference>
<evidence type="ECO:0000256" key="1">
    <source>
        <dbReference type="ARBA" id="ARBA00004123"/>
    </source>
</evidence>
<feature type="domain" description="RSE1/DDB1/CPSF1 second beta-propeller" evidence="6">
    <location>
        <begin position="569"/>
        <end position="632"/>
    </location>
</feature>
<name>A0A835ZFG4_9STRA</name>
<evidence type="ECO:0000259" key="6">
    <source>
        <dbReference type="Pfam" id="PF23726"/>
    </source>
</evidence>
<evidence type="ECO:0000259" key="5">
    <source>
        <dbReference type="Pfam" id="PF10433"/>
    </source>
</evidence>
<gene>
    <name evidence="7" type="ORF">JKP88DRAFT_353064</name>
</gene>
<dbReference type="InterPro" id="IPR015943">
    <property type="entry name" value="WD40/YVTN_repeat-like_dom_sf"/>
</dbReference>
<keyword evidence="2" id="KW-0539">Nucleus</keyword>
<evidence type="ECO:0000313" key="7">
    <source>
        <dbReference type="EMBL" id="KAG5189499.1"/>
    </source>
</evidence>
<evidence type="ECO:0000259" key="4">
    <source>
        <dbReference type="Pfam" id="PF03178"/>
    </source>
</evidence>
<feature type="region of interest" description="Disordered" evidence="3">
    <location>
        <begin position="960"/>
        <end position="985"/>
    </location>
</feature>
<dbReference type="GO" id="GO:0003676">
    <property type="term" value="F:nucleic acid binding"/>
    <property type="evidence" value="ECO:0007669"/>
    <property type="project" value="InterPro"/>
</dbReference>
<dbReference type="OrthoDB" id="433457at2759"/>
<dbReference type="InterPro" id="IPR004871">
    <property type="entry name" value="RSE1/DDB1/CPSF1_C"/>
</dbReference>
<dbReference type="InterPro" id="IPR058543">
    <property type="entry name" value="Beta-prop_RSE1/DDB1/CPSF1_2nd"/>
</dbReference>
<feature type="domain" description="RSE1/DDB1/CPSF1 first beta-propeller" evidence="5">
    <location>
        <begin position="14"/>
        <end position="95"/>
    </location>
</feature>
<comment type="subcellular location">
    <subcellularLocation>
        <location evidence="1">Nucleus</location>
    </subcellularLocation>
</comment>
<dbReference type="Gene3D" id="2.130.10.10">
    <property type="entry name" value="YVTN repeat-like/Quinoprotein amine dehydrogenase"/>
    <property type="match status" value="4"/>
</dbReference>
<dbReference type="PANTHER" id="PTHR10644">
    <property type="entry name" value="DNA REPAIR/RNA PROCESSING CPSF FAMILY"/>
    <property type="match status" value="1"/>
</dbReference>
<dbReference type="InterPro" id="IPR018846">
    <property type="entry name" value="Beta-prop_RSE1/DDB1/CPSF1_1st"/>
</dbReference>
<dbReference type="EMBL" id="JAFCMP010000049">
    <property type="protein sequence ID" value="KAG5189499.1"/>
    <property type="molecule type" value="Genomic_DNA"/>
</dbReference>
<keyword evidence="8" id="KW-1185">Reference proteome</keyword>
<sequence length="1015" mass="109105">MSYNYVVTAQRPTAVTHSLLAHFTSAQDANLITAKGNRLNILTVTEDGLQGIHDAPLYGSVACMEAFRLPGESQDLLFILTARYQFCILGYDTQSRLIALYLYEGVLKVIPIDARGNLKDAFNLRLDEFQVLDIQVNVREKELAAGPWRHHNVEAKASKLVAVPEPMGGLLVLGQTTVTYHNGISVKATPISQTMITAVGRVDDTGGRYLVGDITGGLRLIVLSPDKDNKGVETVHVEALGETSCASCITYIDEGVAYVGSTGGDSQLIRLMETPGEDGSYVEVLESFSNLGPIVDLCLVDFDKQGQAQAVTCSGCYRDGSLRVIRNGIGINEQASIELEGIKGMWSLREGHAAPFDKYLVQSFITETRVLAIEDDEMGEVEMKGFLGGRTIFCGNVIGDLILQVAATGAVLLDSRTLDVASTWNPPAPLSIIVATANSRHVVLACGGGNLFHLEVDPAARSLAQRAAVQLEHEIACLSLNPRANTAPAEAAAEQALGDDMAVDEGGGAAARQPGNPAQLDHMLAVGLWTDLTVRLLSLTADLSELARVSLGGDTQARSVLLPIGLNCFVSNGSACVFVTGDRPTVMYSRAGKVLYSSVNITEVNSVCTFHSEQFPECLALANEGTLTIGTIDGIQKLHIRTIKLGEQPQKIVHHEGARLFGLLTCREEEDGDEVGYMRFLDDTTFDEVHHLALDPCEMGCSATVVNFSGVEKALIIVGTAYVRADEYEPSAGRLLAFGVEGDGAERTVTLLAEAKTDGAVYALEPFQGALLAGVNSAVQLYKWRELGPGLVELALDTVYAGFILAMYMKTRGNLILVGDLLRSMSLLQHNADERKITEVARDYSANWMTAVEILDDETFLGAENDSNLFTVKRNTDATTEEVRARLDLQGEYHLGDFVNVFATGSLVMQPVDADRKRKEFGVAGETRLYGALSGAVGCIIPITKQDKVLRFMVDEMASESIPPPPGTAPLVPPAAPEEPASPTEDAGAAAAHWGVVSMTVEDVLTRVDDMARMH</sequence>
<dbReference type="AlphaFoldDB" id="A0A835ZFG4"/>
<evidence type="ECO:0008006" key="9">
    <source>
        <dbReference type="Google" id="ProtNLM"/>
    </source>
</evidence>
<organism evidence="7 8">
    <name type="scientific">Tribonema minus</name>
    <dbReference type="NCBI Taxonomy" id="303371"/>
    <lineage>
        <taxon>Eukaryota</taxon>
        <taxon>Sar</taxon>
        <taxon>Stramenopiles</taxon>
        <taxon>Ochrophyta</taxon>
        <taxon>PX clade</taxon>
        <taxon>Xanthophyceae</taxon>
        <taxon>Tribonematales</taxon>
        <taxon>Tribonemataceae</taxon>
        <taxon>Tribonema</taxon>
    </lineage>
</organism>
<feature type="domain" description="RSE1/DDB1/CPSF1 C-terminal" evidence="4">
    <location>
        <begin position="678"/>
        <end position="953"/>
    </location>
</feature>
<proteinExistence type="predicted"/>
<reference evidence="7" key="1">
    <citation type="submission" date="2021-02" db="EMBL/GenBank/DDBJ databases">
        <title>First Annotated Genome of the Yellow-green Alga Tribonema minus.</title>
        <authorList>
            <person name="Mahan K.M."/>
        </authorList>
    </citation>
    <scope>NUCLEOTIDE SEQUENCE</scope>
    <source>
        <strain evidence="7">UTEX B ZZ1240</strain>
    </source>
</reference>
<dbReference type="GO" id="GO:0005634">
    <property type="term" value="C:nucleus"/>
    <property type="evidence" value="ECO:0007669"/>
    <property type="project" value="UniProtKB-SubCell"/>
</dbReference>
<feature type="compositionally biased region" description="Pro residues" evidence="3">
    <location>
        <begin position="962"/>
        <end position="977"/>
    </location>
</feature>
<comment type="caution">
    <text evidence="7">The sequence shown here is derived from an EMBL/GenBank/DDBJ whole genome shotgun (WGS) entry which is preliminary data.</text>
</comment>
<evidence type="ECO:0000313" key="8">
    <source>
        <dbReference type="Proteomes" id="UP000664859"/>
    </source>
</evidence>
<feature type="domain" description="RSE1/DDB1/CPSF1 first beta-propeller" evidence="5">
    <location>
        <begin position="150"/>
        <end position="289"/>
    </location>
</feature>
<accession>A0A835ZFG4</accession>
<evidence type="ECO:0000256" key="2">
    <source>
        <dbReference type="ARBA" id="ARBA00023242"/>
    </source>
</evidence>
<dbReference type="InterPro" id="IPR050358">
    <property type="entry name" value="RSE1/DDB1/CFT1"/>
</dbReference>
<protein>
    <recommendedName>
        <fullName evidence="9">DNA damage-binding protein 1</fullName>
    </recommendedName>
</protein>
<dbReference type="Pfam" id="PF10433">
    <property type="entry name" value="Beta-prop_RSE1_1st"/>
    <property type="match status" value="2"/>
</dbReference>
<evidence type="ECO:0000256" key="3">
    <source>
        <dbReference type="SAM" id="MobiDB-lite"/>
    </source>
</evidence>
<feature type="domain" description="RSE1/DDB1/CPSF1 second beta-propeller" evidence="6">
    <location>
        <begin position="332"/>
        <end position="560"/>
    </location>
</feature>
<dbReference type="Proteomes" id="UP000664859">
    <property type="component" value="Unassembled WGS sequence"/>
</dbReference>
<dbReference type="Pfam" id="PF03178">
    <property type="entry name" value="CPSF_A"/>
    <property type="match status" value="1"/>
</dbReference>